<dbReference type="Pfam" id="PF08448">
    <property type="entry name" value="PAS_4"/>
    <property type="match status" value="1"/>
</dbReference>
<dbReference type="InterPro" id="IPR013656">
    <property type="entry name" value="PAS_4"/>
</dbReference>
<keyword evidence="11" id="KW-0843">Virulence</keyword>
<dbReference type="Gene3D" id="3.30.450.20">
    <property type="entry name" value="PAS domain"/>
    <property type="match status" value="1"/>
</dbReference>
<comment type="catalytic activity">
    <reaction evidence="1">
        <text>ATP + protein L-histidine = ADP + protein N-phospho-L-histidine.</text>
        <dbReference type="EC" id="2.7.13.3"/>
    </reaction>
</comment>
<dbReference type="InterPro" id="IPR000014">
    <property type="entry name" value="PAS"/>
</dbReference>
<dbReference type="EC" id="2.7.13.3" evidence="2"/>
<keyword evidence="6" id="KW-0808">Transferase</keyword>
<evidence type="ECO:0000256" key="10">
    <source>
        <dbReference type="ARBA" id="ARBA00022840"/>
    </source>
</evidence>
<accession>A0A1G5DL61</accession>
<dbReference type="EMBL" id="FMVT01000002">
    <property type="protein sequence ID" value="SCY15445.1"/>
    <property type="molecule type" value="Genomic_DNA"/>
</dbReference>
<evidence type="ECO:0000313" key="14">
    <source>
        <dbReference type="Proteomes" id="UP000199502"/>
    </source>
</evidence>
<sequence length="361" mass="39645">MNTLWPGLDLPKVVEFSWETSRMARAIAAHDWAATPLGPIDGWPVSLVSAVKGMLYQPHPSSMFWGPDLTMLYNDAYAPILGAKEEGALGRPLALVWSDVWEDVKPLVRRTLSGEGTLSHEMRLIMRRNGYDEETFFTFTYSPLFDDLGRVAGFVNLTMDVTEHVESRRAQQVMQAELLHRIRNILTVTSTVVSATLRNASSLPEARDRVAARIMALSKAQGLMTELGDRAEIGDVARQSISAHIDDWSRVDLSGPQLALSSQQAVGLSLALYELATNAAKYGALSQSGGRISINWQHDLSGRFRFAWAESGGPQVAPTARRSGFGSQLTNLIVPAYFEGHGATRYAPEGLQYRLEGQLAG</sequence>
<dbReference type="InterPro" id="IPR011102">
    <property type="entry name" value="Sig_transdc_His_kinase_HWE"/>
</dbReference>
<keyword evidence="8" id="KW-0547">Nucleotide-binding</keyword>
<dbReference type="InterPro" id="IPR036890">
    <property type="entry name" value="HATPase_C_sf"/>
</dbReference>
<evidence type="ECO:0000256" key="4">
    <source>
        <dbReference type="ARBA" id="ARBA00022630"/>
    </source>
</evidence>
<dbReference type="Gene3D" id="3.30.565.10">
    <property type="entry name" value="Histidine kinase-like ATPase, C-terminal domain"/>
    <property type="match status" value="1"/>
</dbReference>
<protein>
    <recommendedName>
        <fullName evidence="2">histidine kinase</fullName>
        <ecNumber evidence="2">2.7.13.3</ecNumber>
    </recommendedName>
</protein>
<keyword evidence="4" id="KW-0285">Flavoprotein</keyword>
<dbReference type="NCBIfam" id="TIGR00229">
    <property type="entry name" value="sensory_box"/>
    <property type="match status" value="1"/>
</dbReference>
<evidence type="ECO:0000256" key="8">
    <source>
        <dbReference type="ARBA" id="ARBA00022741"/>
    </source>
</evidence>
<gene>
    <name evidence="13" type="ORF">SAMN05660710_00853</name>
</gene>
<evidence type="ECO:0000256" key="6">
    <source>
        <dbReference type="ARBA" id="ARBA00022679"/>
    </source>
</evidence>
<keyword evidence="14" id="KW-1185">Reference proteome</keyword>
<organism evidence="13 14">
    <name type="scientific">Paracoccus tibetensis</name>
    <dbReference type="NCBI Taxonomy" id="336292"/>
    <lineage>
        <taxon>Bacteria</taxon>
        <taxon>Pseudomonadati</taxon>
        <taxon>Pseudomonadota</taxon>
        <taxon>Alphaproteobacteria</taxon>
        <taxon>Rhodobacterales</taxon>
        <taxon>Paracoccaceae</taxon>
        <taxon>Paracoccus</taxon>
    </lineage>
</organism>
<keyword evidence="5" id="KW-0288">FMN</keyword>
<reference evidence="13 14" key="1">
    <citation type="submission" date="2016-10" db="EMBL/GenBank/DDBJ databases">
        <authorList>
            <person name="de Groot N.N."/>
        </authorList>
    </citation>
    <scope>NUCLEOTIDE SEQUENCE [LARGE SCALE GENOMIC DNA]</scope>
    <source>
        <strain evidence="13 14">CGMCC 1.8925</strain>
    </source>
</reference>
<feature type="domain" description="PAC" evidence="12">
    <location>
        <begin position="118"/>
        <end position="173"/>
    </location>
</feature>
<dbReference type="GO" id="GO:0004673">
    <property type="term" value="F:protein histidine kinase activity"/>
    <property type="evidence" value="ECO:0007669"/>
    <property type="project" value="UniProtKB-EC"/>
</dbReference>
<dbReference type="GO" id="GO:0005524">
    <property type="term" value="F:ATP binding"/>
    <property type="evidence" value="ECO:0007669"/>
    <property type="project" value="UniProtKB-KW"/>
</dbReference>
<dbReference type="InterPro" id="IPR035965">
    <property type="entry name" value="PAS-like_dom_sf"/>
</dbReference>
<evidence type="ECO:0000313" key="13">
    <source>
        <dbReference type="EMBL" id="SCY15445.1"/>
    </source>
</evidence>
<dbReference type="STRING" id="336292.SAMN05660710_00853"/>
<keyword evidence="10" id="KW-0067">ATP-binding</keyword>
<evidence type="ECO:0000256" key="5">
    <source>
        <dbReference type="ARBA" id="ARBA00022643"/>
    </source>
</evidence>
<proteinExistence type="predicted"/>
<evidence type="ECO:0000256" key="1">
    <source>
        <dbReference type="ARBA" id="ARBA00000085"/>
    </source>
</evidence>
<dbReference type="PROSITE" id="PS50113">
    <property type="entry name" value="PAC"/>
    <property type="match status" value="1"/>
</dbReference>
<dbReference type="PANTHER" id="PTHR41523:SF7">
    <property type="entry name" value="HISTIDINE KINASE"/>
    <property type="match status" value="1"/>
</dbReference>
<keyword evidence="3" id="KW-0597">Phosphoprotein</keyword>
<dbReference type="RefSeq" id="WP_217630633.1">
    <property type="nucleotide sequence ID" value="NZ_FMVT01000002.1"/>
</dbReference>
<name>A0A1G5DL61_9RHOB</name>
<evidence type="ECO:0000256" key="7">
    <source>
        <dbReference type="ARBA" id="ARBA00022737"/>
    </source>
</evidence>
<dbReference type="Pfam" id="PF07536">
    <property type="entry name" value="HWE_HK"/>
    <property type="match status" value="1"/>
</dbReference>
<evidence type="ECO:0000256" key="3">
    <source>
        <dbReference type="ARBA" id="ARBA00022553"/>
    </source>
</evidence>
<dbReference type="InterPro" id="IPR000700">
    <property type="entry name" value="PAS-assoc_C"/>
</dbReference>
<dbReference type="PANTHER" id="PTHR41523">
    <property type="entry name" value="TWO-COMPONENT SYSTEM SENSOR PROTEIN"/>
    <property type="match status" value="1"/>
</dbReference>
<dbReference type="SMART" id="SM00911">
    <property type="entry name" value="HWE_HK"/>
    <property type="match status" value="1"/>
</dbReference>
<dbReference type="SUPFAM" id="SSF55785">
    <property type="entry name" value="PYP-like sensor domain (PAS domain)"/>
    <property type="match status" value="1"/>
</dbReference>
<evidence type="ECO:0000256" key="11">
    <source>
        <dbReference type="ARBA" id="ARBA00023026"/>
    </source>
</evidence>
<keyword evidence="9" id="KW-0418">Kinase</keyword>
<keyword evidence="7" id="KW-0677">Repeat</keyword>
<evidence type="ECO:0000256" key="2">
    <source>
        <dbReference type="ARBA" id="ARBA00012438"/>
    </source>
</evidence>
<evidence type="ECO:0000259" key="12">
    <source>
        <dbReference type="PROSITE" id="PS50113"/>
    </source>
</evidence>
<dbReference type="AlphaFoldDB" id="A0A1G5DL61"/>
<dbReference type="Proteomes" id="UP000199502">
    <property type="component" value="Unassembled WGS sequence"/>
</dbReference>
<evidence type="ECO:0000256" key="9">
    <source>
        <dbReference type="ARBA" id="ARBA00022777"/>
    </source>
</evidence>